<proteinExistence type="predicted"/>
<dbReference type="AlphaFoldDB" id="H7EN12"/>
<dbReference type="Proteomes" id="UP000003571">
    <property type="component" value="Unassembled WGS sequence"/>
</dbReference>
<sequence>MFRFFLKKNFADGWDNMFFLMVSNVFAIVVLAAAFYGIRFSLRVNPFLPNAVLIGAGGILMTLIFAFGANAAKIANFGSGSFGTFFRAFSYAWRIGFFSGAALMLLVLMIRFGVIYYLSAGGFFSLAMIAFLGWFSFISACALQWFVPLYFLQEQNGFSKCLKKSFIIFFDNPLFSVGVFFHNVVIFLISCAFFMIVPGFFGLTLSSTNALRLRLKKYDWLEEMEQREPGFSTDRNRRNEIPWDDLLAEDRETLGPSGR</sequence>
<feature type="transmembrane region" description="Helical" evidence="2">
    <location>
        <begin position="50"/>
        <end position="71"/>
    </location>
</feature>
<keyword evidence="2" id="KW-0812">Transmembrane</keyword>
<comment type="caution">
    <text evidence="3">The sequence shown here is derived from an EMBL/GenBank/DDBJ whole genome shotgun (WGS) entry which is preliminary data.</text>
</comment>
<evidence type="ECO:0008006" key="5">
    <source>
        <dbReference type="Google" id="ProtNLM"/>
    </source>
</evidence>
<protein>
    <recommendedName>
        <fullName evidence="5">Integral membrane protein</fullName>
    </recommendedName>
</protein>
<dbReference type="EMBL" id="AGRW01000052">
    <property type="protein sequence ID" value="EIC01076.1"/>
    <property type="molecule type" value="Genomic_DNA"/>
</dbReference>
<organism evidence="3 4">
    <name type="scientific">Treponema saccharophilum DSM 2985</name>
    <dbReference type="NCBI Taxonomy" id="907348"/>
    <lineage>
        <taxon>Bacteria</taxon>
        <taxon>Pseudomonadati</taxon>
        <taxon>Spirochaetota</taxon>
        <taxon>Spirochaetia</taxon>
        <taxon>Spirochaetales</taxon>
        <taxon>Treponemataceae</taxon>
        <taxon>Treponema</taxon>
    </lineage>
</organism>
<evidence type="ECO:0000313" key="4">
    <source>
        <dbReference type="Proteomes" id="UP000003571"/>
    </source>
</evidence>
<feature type="compositionally biased region" description="Basic and acidic residues" evidence="1">
    <location>
        <begin position="230"/>
        <end position="241"/>
    </location>
</feature>
<dbReference type="eggNOG" id="ENOG5032R5W">
    <property type="taxonomic scope" value="Bacteria"/>
</dbReference>
<keyword evidence="4" id="KW-1185">Reference proteome</keyword>
<feature type="transmembrane region" description="Helical" evidence="2">
    <location>
        <begin position="91"/>
        <end position="110"/>
    </location>
</feature>
<dbReference type="PATRIC" id="fig|907348.3.peg.2323"/>
<feature type="region of interest" description="Disordered" evidence="1">
    <location>
        <begin position="230"/>
        <end position="259"/>
    </location>
</feature>
<keyword evidence="2" id="KW-1133">Transmembrane helix</keyword>
<dbReference type="RefSeq" id="WP_002705820.1">
    <property type="nucleotide sequence ID" value="NZ_AGRW01000052.1"/>
</dbReference>
<evidence type="ECO:0000256" key="2">
    <source>
        <dbReference type="SAM" id="Phobius"/>
    </source>
</evidence>
<feature type="transmembrane region" description="Helical" evidence="2">
    <location>
        <begin position="17"/>
        <end position="38"/>
    </location>
</feature>
<reference evidence="3 4" key="1">
    <citation type="submission" date="2011-09" db="EMBL/GenBank/DDBJ databases">
        <title>The draft genome of Treponema saccharophilum DSM 2985.</title>
        <authorList>
            <consortium name="US DOE Joint Genome Institute (JGI-PGF)"/>
            <person name="Lucas S."/>
            <person name="Copeland A."/>
            <person name="Lapidus A."/>
            <person name="Glavina del Rio T."/>
            <person name="Dalin E."/>
            <person name="Tice H."/>
            <person name="Bruce D."/>
            <person name="Goodwin L."/>
            <person name="Pitluck S."/>
            <person name="Peters L."/>
            <person name="Kyrpides N."/>
            <person name="Mavromatis K."/>
            <person name="Ivanova N."/>
            <person name="Markowitz V."/>
            <person name="Cheng J.-F."/>
            <person name="Hugenholtz P."/>
            <person name="Woyke T."/>
            <person name="Wu D."/>
            <person name="Gronow S."/>
            <person name="Wellnitz S."/>
            <person name="Brambilla E."/>
            <person name="Klenk H.-P."/>
            <person name="Eisen J.A."/>
        </authorList>
    </citation>
    <scope>NUCLEOTIDE SEQUENCE [LARGE SCALE GENOMIC DNA]</scope>
    <source>
        <strain evidence="3 4">DSM 2985</strain>
    </source>
</reference>
<accession>H7EN12</accession>
<evidence type="ECO:0000256" key="1">
    <source>
        <dbReference type="SAM" id="MobiDB-lite"/>
    </source>
</evidence>
<feature type="transmembrane region" description="Helical" evidence="2">
    <location>
        <begin position="180"/>
        <end position="205"/>
    </location>
</feature>
<evidence type="ECO:0000313" key="3">
    <source>
        <dbReference type="EMBL" id="EIC01076.1"/>
    </source>
</evidence>
<keyword evidence="2" id="KW-0472">Membrane</keyword>
<feature type="transmembrane region" description="Helical" evidence="2">
    <location>
        <begin position="122"/>
        <end position="147"/>
    </location>
</feature>
<name>H7EN12_9SPIR</name>
<dbReference type="OrthoDB" id="360806at2"/>
<gene>
    <name evidence="3" type="ORF">TresaDRAFT_0901</name>
</gene>